<dbReference type="OrthoDB" id="8522748at2"/>
<dbReference type="PANTHER" id="PTHR30483">
    <property type="entry name" value="LEUCINE-SPECIFIC-BINDING PROTEIN"/>
    <property type="match status" value="1"/>
</dbReference>
<dbReference type="CDD" id="cd06359">
    <property type="entry name" value="PBP1_Nba-like"/>
    <property type="match status" value="1"/>
</dbReference>
<dbReference type="Pfam" id="PF13458">
    <property type="entry name" value="Peripla_BP_6"/>
    <property type="match status" value="1"/>
</dbReference>
<evidence type="ECO:0000313" key="5">
    <source>
        <dbReference type="EMBL" id="RZS78469.1"/>
    </source>
</evidence>
<reference evidence="5 6" key="1">
    <citation type="submission" date="2019-02" db="EMBL/GenBank/DDBJ databases">
        <title>Genomic Encyclopedia of Type Strains, Phase IV (KMG-IV): sequencing the most valuable type-strain genomes for metagenomic binning, comparative biology and taxonomic classification.</title>
        <authorList>
            <person name="Goeker M."/>
        </authorList>
    </citation>
    <scope>NUCLEOTIDE SEQUENCE [LARGE SCALE GENOMIC DNA]</scope>
    <source>
        <strain evidence="5 6">K24</strain>
    </source>
</reference>
<evidence type="ECO:0000256" key="3">
    <source>
        <dbReference type="SAM" id="SignalP"/>
    </source>
</evidence>
<gene>
    <name evidence="5" type="ORF">EV675_5118</name>
</gene>
<dbReference type="SUPFAM" id="SSF53822">
    <property type="entry name" value="Periplasmic binding protein-like I"/>
    <property type="match status" value="1"/>
</dbReference>
<keyword evidence="2 3" id="KW-0732">Signal</keyword>
<dbReference type="InterPro" id="IPR028082">
    <property type="entry name" value="Peripla_BP_I"/>
</dbReference>
<dbReference type="RefSeq" id="WP_130361244.1">
    <property type="nucleotide sequence ID" value="NZ_SGXC01000003.1"/>
</dbReference>
<feature type="signal peptide" evidence="3">
    <location>
        <begin position="1"/>
        <end position="26"/>
    </location>
</feature>
<proteinExistence type="inferred from homology"/>
<dbReference type="Proteomes" id="UP000292445">
    <property type="component" value="Unassembled WGS sequence"/>
</dbReference>
<dbReference type="InterPro" id="IPR028081">
    <property type="entry name" value="Leu-bd"/>
</dbReference>
<comment type="similarity">
    <text evidence="1">Belongs to the leucine-binding protein family.</text>
</comment>
<dbReference type="EMBL" id="SGXC01000003">
    <property type="protein sequence ID" value="RZS78469.1"/>
    <property type="molecule type" value="Genomic_DNA"/>
</dbReference>
<evidence type="ECO:0000256" key="1">
    <source>
        <dbReference type="ARBA" id="ARBA00010062"/>
    </source>
</evidence>
<comment type="caution">
    <text evidence="5">The sequence shown here is derived from an EMBL/GenBank/DDBJ whole genome shotgun (WGS) entry which is preliminary data.</text>
</comment>
<dbReference type="PANTHER" id="PTHR30483:SF6">
    <property type="entry name" value="PERIPLASMIC BINDING PROTEIN OF ABC TRANSPORTER FOR NATURAL AMINO ACIDS"/>
    <property type="match status" value="1"/>
</dbReference>
<evidence type="ECO:0000313" key="6">
    <source>
        <dbReference type="Proteomes" id="UP000292445"/>
    </source>
</evidence>
<dbReference type="InterPro" id="IPR051010">
    <property type="entry name" value="BCAA_transport"/>
</dbReference>
<feature type="chain" id="PRO_5020285962" evidence="3">
    <location>
        <begin position="27"/>
        <end position="391"/>
    </location>
</feature>
<name>A0A4Q7N8U8_9BURK</name>
<keyword evidence="6" id="KW-1185">Reference proteome</keyword>
<evidence type="ECO:0000256" key="2">
    <source>
        <dbReference type="ARBA" id="ARBA00022729"/>
    </source>
</evidence>
<dbReference type="AlphaFoldDB" id="A0A4Q7N8U8"/>
<feature type="domain" description="Leucine-binding protein" evidence="4">
    <location>
        <begin position="28"/>
        <end position="361"/>
    </location>
</feature>
<protein>
    <submittedName>
        <fullName evidence="5">Amino acid/amide ABC transporter substrate-binding protein (HAAT family)</fullName>
    </submittedName>
</protein>
<dbReference type="Gene3D" id="3.40.50.2300">
    <property type="match status" value="2"/>
</dbReference>
<accession>A0A4Q7N8U8</accession>
<organism evidence="5 6">
    <name type="scientific">Pigmentiphaga kullae</name>
    <dbReference type="NCBI Taxonomy" id="151784"/>
    <lineage>
        <taxon>Bacteria</taxon>
        <taxon>Pseudomonadati</taxon>
        <taxon>Pseudomonadota</taxon>
        <taxon>Betaproteobacteria</taxon>
        <taxon>Burkholderiales</taxon>
        <taxon>Alcaligenaceae</taxon>
        <taxon>Pigmentiphaga</taxon>
    </lineage>
</organism>
<evidence type="ECO:0000259" key="4">
    <source>
        <dbReference type="Pfam" id="PF13458"/>
    </source>
</evidence>
<sequence length="391" mass="42460">MTLQRPVPALVASLCLAFGVTAAAHADIKIGFLATMSGPGGTLGQDQYDGFMLGVEAAGGKLGGQAVRIIQEDDQLKPEVGRQAAKKLIERDRVQIVTGLSFSNVLMAVYRDIVNSGTFLLVNNAGPSQIAGQMCSPLYFSTSWQNDQQHEAMGKYAQQKGYKRVALMAPNYQAGREALTGFKRYFKGEVLSETYTQVNQPDYSVEITQLRTASPDAVFIFYPGGMGVNFVKQYHQAGLLGKVPLLSGSTVDGTTLPALQDLALGVMSGGPWSPDLPNAANRSFVEQFRKKYGRVPSHYAAYGYDSAQALNAALKATGGRLDDKKAFEQAMVKANFPSVRGNFKFNNNHFPVSNYYAFEVVRDPAGGVTLATRETVFPDHQDPYHGECKLK</sequence>